<dbReference type="FunFam" id="3.30.70.270:FF:000003">
    <property type="entry name" value="Transposon Ty3-G Gag-Pol polyprotein"/>
    <property type="match status" value="1"/>
</dbReference>
<dbReference type="PANTHER" id="PTHR33064:SF39">
    <property type="match status" value="1"/>
</dbReference>
<proteinExistence type="predicted"/>
<gene>
    <name evidence="3" type="ORF">PACLA_8A064103</name>
</gene>
<name>A0A6S7H9G2_PARCT</name>
<dbReference type="Gene3D" id="3.30.70.270">
    <property type="match status" value="1"/>
</dbReference>
<dbReference type="SUPFAM" id="SSF56672">
    <property type="entry name" value="DNA/RNA polymerases"/>
    <property type="match status" value="1"/>
</dbReference>
<evidence type="ECO:0000256" key="1">
    <source>
        <dbReference type="SAM" id="MobiDB-lite"/>
    </source>
</evidence>
<dbReference type="Pfam" id="PF00078">
    <property type="entry name" value="RVT_1"/>
    <property type="match status" value="1"/>
</dbReference>
<dbReference type="InterPro" id="IPR043128">
    <property type="entry name" value="Rev_trsase/Diguanyl_cyclase"/>
</dbReference>
<dbReference type="InterPro" id="IPR043502">
    <property type="entry name" value="DNA/RNA_pol_sf"/>
</dbReference>
<dbReference type="Proteomes" id="UP001152795">
    <property type="component" value="Unassembled WGS sequence"/>
</dbReference>
<comment type="caution">
    <text evidence="3">The sequence shown here is derived from an EMBL/GenBank/DDBJ whole genome shotgun (WGS) entry which is preliminary data.</text>
</comment>
<feature type="compositionally biased region" description="Polar residues" evidence="1">
    <location>
        <begin position="121"/>
        <end position="131"/>
    </location>
</feature>
<evidence type="ECO:0000313" key="3">
    <source>
        <dbReference type="EMBL" id="CAB4000929.1"/>
    </source>
</evidence>
<protein>
    <recommendedName>
        <fullName evidence="2">Reverse transcriptase domain-containing protein</fullName>
    </recommendedName>
</protein>
<reference evidence="3" key="1">
    <citation type="submission" date="2020-04" db="EMBL/GenBank/DDBJ databases">
        <authorList>
            <person name="Alioto T."/>
            <person name="Alioto T."/>
            <person name="Gomez Garrido J."/>
        </authorList>
    </citation>
    <scope>NUCLEOTIDE SEQUENCE</scope>
    <source>
        <strain evidence="3">A484AB</strain>
    </source>
</reference>
<keyword evidence="4" id="KW-1185">Reference proteome</keyword>
<dbReference type="PANTHER" id="PTHR33064">
    <property type="entry name" value="POL PROTEIN"/>
    <property type="match status" value="1"/>
</dbReference>
<evidence type="ECO:0000259" key="2">
    <source>
        <dbReference type="Pfam" id="PF00078"/>
    </source>
</evidence>
<dbReference type="InterPro" id="IPR000477">
    <property type="entry name" value="RT_dom"/>
</dbReference>
<dbReference type="CDD" id="cd01647">
    <property type="entry name" value="RT_LTR"/>
    <property type="match status" value="1"/>
</dbReference>
<organism evidence="3 4">
    <name type="scientific">Paramuricea clavata</name>
    <name type="common">Red gorgonian</name>
    <name type="synonym">Violescent sea-whip</name>
    <dbReference type="NCBI Taxonomy" id="317549"/>
    <lineage>
        <taxon>Eukaryota</taxon>
        <taxon>Metazoa</taxon>
        <taxon>Cnidaria</taxon>
        <taxon>Anthozoa</taxon>
        <taxon>Octocorallia</taxon>
        <taxon>Malacalcyonacea</taxon>
        <taxon>Plexauridae</taxon>
        <taxon>Paramuricea</taxon>
    </lineage>
</organism>
<dbReference type="AlphaFoldDB" id="A0A6S7H9G2"/>
<dbReference type="Gene3D" id="3.10.10.10">
    <property type="entry name" value="HIV Type 1 Reverse Transcriptase, subunit A, domain 1"/>
    <property type="match status" value="1"/>
</dbReference>
<sequence length="402" mass="45992">MQGRYMVRIENIGDKEGCNRDIKKVMQKWKTENKNIYGTKVKCLTEMEQLKETITAQRNQLKKYETQENKYSLVCIKYTLLTRQEKQFNLRALIIPIDVKFKDNPSDTVLSDKNNEPRACKSSTIQDNSPVNLPEHLKDLGGLTEEQRNLASKLLVEQADAFAKNDDDVGHIPHLQMNIQLNDTKPVQKNYVAVPLSLYPEIATPSREFRKLLTILEGIVGSPYLTTGKLTTKQGFLKPESQPLTAFITPWGLYDWVHIPFGLSNAPASFQRFMESCLGDLRDEICIPYLDDIIVFSFNFNDHIEHLRKVFQRLKEHGVKLKPKKCNMFKKEVVFLGRVVSGEGYKLDPSTIAPILRLKATPPKTVNEVRKLMGILELLSAVYCQFLKDCQADLRSREGVGK</sequence>
<feature type="region of interest" description="Disordered" evidence="1">
    <location>
        <begin position="108"/>
        <end position="133"/>
    </location>
</feature>
<evidence type="ECO:0000313" key="4">
    <source>
        <dbReference type="Proteomes" id="UP001152795"/>
    </source>
</evidence>
<feature type="domain" description="Reverse transcriptase" evidence="2">
    <location>
        <begin position="237"/>
        <end position="337"/>
    </location>
</feature>
<dbReference type="EMBL" id="CACRXK020003963">
    <property type="protein sequence ID" value="CAB4000929.1"/>
    <property type="molecule type" value="Genomic_DNA"/>
</dbReference>
<dbReference type="InterPro" id="IPR051320">
    <property type="entry name" value="Viral_Replic_Matur_Polypro"/>
</dbReference>
<accession>A0A6S7H9G2</accession>
<dbReference type="OrthoDB" id="6153616at2759"/>